<sequence length="306" mass="32472">MIAVLTGYAVVGLAIFTGYVIGRIDLLGEHARYVLSRLTFFVLSPFLLFVVLAEADVTVLFSALLPVSLLAAVIMFLLYALISRLVLHRPLGATVIGSLGSGYVNGNNIGLPIATYLLGSGAYSAPIILIQLLLFTPIVLALLDAISSGSTEIRLIIRRTLRNPMIIGALLGTIVAFTGAELPPIVMDPARLIADAGIPILLISFGMSLHGQKVLTTHGTRADVVIATGFKLLLMPVVAWALGRFAFGMTGHDLLAVTVMAALPSAQNVFNYSQRYDVGETLARDTVFLTTIGCIPVIFAVVLILG</sequence>
<proteinExistence type="inferred from homology"/>
<dbReference type="EMBL" id="LXMD01000012">
    <property type="protein sequence ID" value="OCG75752.1"/>
    <property type="molecule type" value="Genomic_DNA"/>
</dbReference>
<dbReference type="Gene3D" id="1.20.1530.20">
    <property type="match status" value="1"/>
</dbReference>
<keyword evidence="3" id="KW-0813">Transport</keyword>
<comment type="similarity">
    <text evidence="2">Belongs to the auxin efflux carrier (TC 2.A.69) family.</text>
</comment>
<keyword evidence="7" id="KW-0472">Membrane</keyword>
<dbReference type="STRING" id="904291.A7J15_01505"/>
<evidence type="ECO:0000256" key="4">
    <source>
        <dbReference type="ARBA" id="ARBA00022475"/>
    </source>
</evidence>
<evidence type="ECO:0000256" key="1">
    <source>
        <dbReference type="ARBA" id="ARBA00004651"/>
    </source>
</evidence>
<reference evidence="8 9" key="1">
    <citation type="submission" date="2016-05" db="EMBL/GenBank/DDBJ databases">
        <authorList>
            <person name="Lavstsen T."/>
            <person name="Jespersen J.S."/>
        </authorList>
    </citation>
    <scope>NUCLEOTIDE SEQUENCE [LARGE SCALE GENOMIC DNA]</scope>
    <source>
        <strain evidence="8 9">YLB-01</strain>
    </source>
</reference>
<keyword evidence="9" id="KW-1185">Reference proteome</keyword>
<evidence type="ECO:0000256" key="6">
    <source>
        <dbReference type="ARBA" id="ARBA00022989"/>
    </source>
</evidence>
<name>A0A1B9NGM8_9MICO</name>
<evidence type="ECO:0000313" key="9">
    <source>
        <dbReference type="Proteomes" id="UP000093355"/>
    </source>
</evidence>
<dbReference type="GO" id="GO:0055085">
    <property type="term" value="P:transmembrane transport"/>
    <property type="evidence" value="ECO:0007669"/>
    <property type="project" value="InterPro"/>
</dbReference>
<dbReference type="GO" id="GO:0005886">
    <property type="term" value="C:plasma membrane"/>
    <property type="evidence" value="ECO:0007669"/>
    <property type="project" value="UniProtKB-SubCell"/>
</dbReference>
<accession>A0A1B9NGM8</accession>
<dbReference type="InterPro" id="IPR004776">
    <property type="entry name" value="Mem_transp_PIN-like"/>
</dbReference>
<protein>
    <submittedName>
        <fullName evidence="8">Uncharacterized protein</fullName>
    </submittedName>
</protein>
<keyword evidence="4" id="KW-1003">Cell membrane</keyword>
<evidence type="ECO:0000256" key="7">
    <source>
        <dbReference type="ARBA" id="ARBA00023136"/>
    </source>
</evidence>
<dbReference type="AlphaFoldDB" id="A0A1B9NGM8"/>
<dbReference type="PANTHER" id="PTHR36838:SF3">
    <property type="entry name" value="TRANSPORTER AUXIN EFFLUX CARRIER EC FAMILY"/>
    <property type="match status" value="1"/>
</dbReference>
<evidence type="ECO:0000313" key="8">
    <source>
        <dbReference type="EMBL" id="OCG75752.1"/>
    </source>
</evidence>
<dbReference type="InterPro" id="IPR038770">
    <property type="entry name" value="Na+/solute_symporter_sf"/>
</dbReference>
<gene>
    <name evidence="8" type="ORF">A7J15_01505</name>
</gene>
<dbReference type="PANTHER" id="PTHR36838">
    <property type="entry name" value="AUXIN EFFLUX CARRIER FAMILY PROTEIN"/>
    <property type="match status" value="1"/>
</dbReference>
<keyword evidence="6" id="KW-1133">Transmembrane helix</keyword>
<evidence type="ECO:0000256" key="5">
    <source>
        <dbReference type="ARBA" id="ARBA00022692"/>
    </source>
</evidence>
<comment type="caution">
    <text evidence="8">The sequence shown here is derived from an EMBL/GenBank/DDBJ whole genome shotgun (WGS) entry which is preliminary data.</text>
</comment>
<dbReference type="OrthoDB" id="5405318at2"/>
<comment type="subcellular location">
    <subcellularLocation>
        <location evidence="1">Cell membrane</location>
        <topology evidence="1">Multi-pass membrane protein</topology>
    </subcellularLocation>
</comment>
<dbReference type="Proteomes" id="UP000093355">
    <property type="component" value="Unassembled WGS sequence"/>
</dbReference>
<evidence type="ECO:0000256" key="3">
    <source>
        <dbReference type="ARBA" id="ARBA00022448"/>
    </source>
</evidence>
<keyword evidence="5" id="KW-0812">Transmembrane</keyword>
<dbReference type="Pfam" id="PF03547">
    <property type="entry name" value="Mem_trans"/>
    <property type="match status" value="1"/>
</dbReference>
<evidence type="ECO:0000256" key="2">
    <source>
        <dbReference type="ARBA" id="ARBA00010145"/>
    </source>
</evidence>
<organism evidence="8 9">
    <name type="scientific">Microbacterium sediminis</name>
    <dbReference type="NCBI Taxonomy" id="904291"/>
    <lineage>
        <taxon>Bacteria</taxon>
        <taxon>Bacillati</taxon>
        <taxon>Actinomycetota</taxon>
        <taxon>Actinomycetes</taxon>
        <taxon>Micrococcales</taxon>
        <taxon>Microbacteriaceae</taxon>
        <taxon>Microbacterium</taxon>
    </lineage>
</organism>
<dbReference type="RefSeq" id="WP_067023302.1">
    <property type="nucleotide sequence ID" value="NZ_CP038256.1"/>
</dbReference>